<protein>
    <recommendedName>
        <fullName evidence="5">Response regulatory domain-containing protein</fullName>
    </recommendedName>
</protein>
<comment type="caution">
    <text evidence="6">The sequence shown here is derived from an EMBL/GenBank/DDBJ whole genome shotgun (WGS) entry which is preliminary data.</text>
</comment>
<feature type="domain" description="Response regulatory" evidence="5">
    <location>
        <begin position="138"/>
        <end position="254"/>
    </location>
</feature>
<evidence type="ECO:0000256" key="4">
    <source>
        <dbReference type="PROSITE-ProRule" id="PRU00169"/>
    </source>
</evidence>
<dbReference type="PANTHER" id="PTHR44591:SF3">
    <property type="entry name" value="RESPONSE REGULATORY DOMAIN-CONTAINING PROTEIN"/>
    <property type="match status" value="1"/>
</dbReference>
<gene>
    <name evidence="6" type="ORF">GCM10007879_15540</name>
</gene>
<dbReference type="Proteomes" id="UP001161405">
    <property type="component" value="Unassembled WGS sequence"/>
</dbReference>
<accession>A0ABQ5URA3</accession>
<feature type="domain" description="Response regulatory" evidence="5">
    <location>
        <begin position="260"/>
        <end position="376"/>
    </location>
</feature>
<evidence type="ECO:0000256" key="3">
    <source>
        <dbReference type="ARBA" id="ARBA00023163"/>
    </source>
</evidence>
<dbReference type="SUPFAM" id="SSF52172">
    <property type="entry name" value="CheY-like"/>
    <property type="match status" value="2"/>
</dbReference>
<reference evidence="6" key="1">
    <citation type="journal article" date="2014" name="Int. J. Syst. Evol. Microbiol.">
        <title>Complete genome of a new Firmicutes species belonging to the dominant human colonic microbiota ('Ruminococcus bicirculans') reveals two chromosomes and a selective capacity to utilize plant glucans.</title>
        <authorList>
            <consortium name="NISC Comparative Sequencing Program"/>
            <person name="Wegmann U."/>
            <person name="Louis P."/>
            <person name="Goesmann A."/>
            <person name="Henrissat B."/>
            <person name="Duncan S.H."/>
            <person name="Flint H.J."/>
        </authorList>
    </citation>
    <scope>NUCLEOTIDE SEQUENCE</scope>
    <source>
        <strain evidence="6">NBRC 107169</strain>
    </source>
</reference>
<keyword evidence="3" id="KW-0804">Transcription</keyword>
<dbReference type="CDD" id="cd17574">
    <property type="entry name" value="REC_OmpR"/>
    <property type="match status" value="1"/>
</dbReference>
<dbReference type="SUPFAM" id="SSF47226">
    <property type="entry name" value="Histidine-containing phosphotransfer domain, HPT domain"/>
    <property type="match status" value="1"/>
</dbReference>
<proteinExistence type="predicted"/>
<dbReference type="Gene3D" id="1.20.120.160">
    <property type="entry name" value="HPT domain"/>
    <property type="match status" value="1"/>
</dbReference>
<evidence type="ECO:0000259" key="5">
    <source>
        <dbReference type="PROSITE" id="PS50110"/>
    </source>
</evidence>
<feature type="modified residue" description="4-aspartylphosphate" evidence="4">
    <location>
        <position position="186"/>
    </location>
</feature>
<dbReference type="InterPro" id="IPR011006">
    <property type="entry name" value="CheY-like_superfamily"/>
</dbReference>
<evidence type="ECO:0000313" key="6">
    <source>
        <dbReference type="EMBL" id="GLQ17305.1"/>
    </source>
</evidence>
<evidence type="ECO:0000256" key="1">
    <source>
        <dbReference type="ARBA" id="ARBA00022553"/>
    </source>
</evidence>
<evidence type="ECO:0000256" key="2">
    <source>
        <dbReference type="ARBA" id="ARBA00023015"/>
    </source>
</evidence>
<dbReference type="EMBL" id="BSNI01000002">
    <property type="protein sequence ID" value="GLQ17305.1"/>
    <property type="molecule type" value="Genomic_DNA"/>
</dbReference>
<dbReference type="RefSeq" id="WP_284363341.1">
    <property type="nucleotide sequence ID" value="NZ_BSNI01000002.1"/>
</dbReference>
<dbReference type="PROSITE" id="PS50110">
    <property type="entry name" value="RESPONSE_REGULATORY"/>
    <property type="match status" value="2"/>
</dbReference>
<dbReference type="Gene3D" id="3.40.50.2300">
    <property type="match status" value="2"/>
</dbReference>
<organism evidence="6 7">
    <name type="scientific">Maritalea porphyrae</name>
    <dbReference type="NCBI Taxonomy" id="880732"/>
    <lineage>
        <taxon>Bacteria</taxon>
        <taxon>Pseudomonadati</taxon>
        <taxon>Pseudomonadota</taxon>
        <taxon>Alphaproteobacteria</taxon>
        <taxon>Hyphomicrobiales</taxon>
        <taxon>Devosiaceae</taxon>
        <taxon>Maritalea</taxon>
    </lineage>
</organism>
<dbReference type="InterPro" id="IPR050595">
    <property type="entry name" value="Bact_response_regulator"/>
</dbReference>
<reference evidence="6" key="2">
    <citation type="submission" date="2023-01" db="EMBL/GenBank/DDBJ databases">
        <title>Draft genome sequence of Maritalea porphyrae strain NBRC 107169.</title>
        <authorList>
            <person name="Sun Q."/>
            <person name="Mori K."/>
        </authorList>
    </citation>
    <scope>NUCLEOTIDE SEQUENCE</scope>
    <source>
        <strain evidence="6">NBRC 107169</strain>
    </source>
</reference>
<evidence type="ECO:0000313" key="7">
    <source>
        <dbReference type="Proteomes" id="UP001161405"/>
    </source>
</evidence>
<dbReference type="InterPro" id="IPR036641">
    <property type="entry name" value="HPT_dom_sf"/>
</dbReference>
<dbReference type="InterPro" id="IPR001789">
    <property type="entry name" value="Sig_transdc_resp-reg_receiver"/>
</dbReference>
<keyword evidence="1 4" id="KW-0597">Phosphoprotein</keyword>
<dbReference type="Pfam" id="PF00072">
    <property type="entry name" value="Response_reg"/>
    <property type="match status" value="2"/>
</dbReference>
<sequence length="385" mass="42472">MSTSTNSSFDIAMDDLRLQYLSSLSEREEALYDFLMKLAMGILVQSDFELAAEVAHNLAGTGTTYGLPDITDRATELEDYLGQSAPIDLEHVKTLTENLLDTCSAARSRNVPVRPSTAAPSVKEVMVQPPTKPLINARVMIVDDDKNAQDILRQLLGQSANCSVFSSADDAYAAIEAVNPHLILLDDKMPGSMSGYELLQRIKSERRFAGIEVIMITAVDEPKSVLRSLSAGAADYIVKPFDPNVVGRKLRLRMNRLSQSILLVEDDDSTLNMLLNKFRSKGYPCSFARDGVQALEILKTNPPSLVVLDRMMPGLDGLALLQMIRQFPSLRSLPVVMLSAKRLDKDIQVGLEQGATDYVVKPFNIDELVLRCEKLLGEQGERATH</sequence>
<keyword evidence="2" id="KW-0805">Transcription regulation</keyword>
<name>A0ABQ5URA3_9HYPH</name>
<dbReference type="SMART" id="SM00448">
    <property type="entry name" value="REC"/>
    <property type="match status" value="2"/>
</dbReference>
<keyword evidence="7" id="KW-1185">Reference proteome</keyword>
<feature type="modified residue" description="4-aspartylphosphate" evidence="4">
    <location>
        <position position="309"/>
    </location>
</feature>
<dbReference type="PANTHER" id="PTHR44591">
    <property type="entry name" value="STRESS RESPONSE REGULATOR PROTEIN 1"/>
    <property type="match status" value="1"/>
</dbReference>